<dbReference type="Proteomes" id="UP000887575">
    <property type="component" value="Unassembled WGS sequence"/>
</dbReference>
<organism evidence="2 3">
    <name type="scientific">Mesorhabditis belari</name>
    <dbReference type="NCBI Taxonomy" id="2138241"/>
    <lineage>
        <taxon>Eukaryota</taxon>
        <taxon>Metazoa</taxon>
        <taxon>Ecdysozoa</taxon>
        <taxon>Nematoda</taxon>
        <taxon>Chromadorea</taxon>
        <taxon>Rhabditida</taxon>
        <taxon>Rhabditina</taxon>
        <taxon>Rhabditomorpha</taxon>
        <taxon>Rhabditoidea</taxon>
        <taxon>Rhabditidae</taxon>
        <taxon>Mesorhabditinae</taxon>
        <taxon>Mesorhabditis</taxon>
    </lineage>
</organism>
<dbReference type="WBParaSite" id="MBELARI_LOCUS4565">
    <property type="protein sequence ID" value="MBELARI_LOCUS4565"/>
    <property type="gene ID" value="MBELARI_LOCUS4565"/>
</dbReference>
<evidence type="ECO:0000313" key="2">
    <source>
        <dbReference type="Proteomes" id="UP000887575"/>
    </source>
</evidence>
<keyword evidence="2" id="KW-1185">Reference proteome</keyword>
<feature type="region of interest" description="Disordered" evidence="1">
    <location>
        <begin position="107"/>
        <end position="134"/>
    </location>
</feature>
<protein>
    <submittedName>
        <fullName evidence="3">Uncharacterized protein</fullName>
    </submittedName>
</protein>
<name>A0AAF3FC79_9BILA</name>
<feature type="compositionally biased region" description="Basic and acidic residues" evidence="1">
    <location>
        <begin position="107"/>
        <end position="124"/>
    </location>
</feature>
<accession>A0AAF3FC79</accession>
<proteinExistence type="predicted"/>
<evidence type="ECO:0000256" key="1">
    <source>
        <dbReference type="SAM" id="MobiDB-lite"/>
    </source>
</evidence>
<reference evidence="3" key="1">
    <citation type="submission" date="2024-02" db="UniProtKB">
        <authorList>
            <consortium name="WormBaseParasite"/>
        </authorList>
    </citation>
    <scope>IDENTIFICATION</scope>
</reference>
<evidence type="ECO:0000313" key="3">
    <source>
        <dbReference type="WBParaSite" id="MBELARI_LOCUS4565"/>
    </source>
</evidence>
<sequence>MFPKPPAQRLPKGFGDINPDHQQYNAKDVESVQAKIAVPADASINHPDIRLLARLAVAMVQDKAYKGTDYESVPLYRNRPQNHVDMPFPTMEELIAVINKRKEIMEEERKYGKQAKLDAEHDSALQKPKQMPKE</sequence>
<dbReference type="AlphaFoldDB" id="A0AAF3FC79"/>